<evidence type="ECO:0000256" key="1">
    <source>
        <dbReference type="ARBA" id="ARBA00011900"/>
    </source>
</evidence>
<evidence type="ECO:0000313" key="7">
    <source>
        <dbReference type="EMBL" id="AUI67702.1"/>
    </source>
</evidence>
<dbReference type="GO" id="GO:0009007">
    <property type="term" value="F:site-specific DNA-methyltransferase (adenine-specific) activity"/>
    <property type="evidence" value="ECO:0007669"/>
    <property type="project" value="UniProtKB-EC"/>
</dbReference>
<feature type="domain" description="MmeI-like helicase spacer" evidence="5">
    <location>
        <begin position="185"/>
        <end position="259"/>
    </location>
</feature>
<protein>
    <recommendedName>
        <fullName evidence="1">site-specific DNA-methyltransferase (adenine-specific)</fullName>
        <ecNumber evidence="1">2.1.1.72</ecNumber>
    </recommendedName>
</protein>
<dbReference type="OrthoDB" id="5749002at2"/>
<dbReference type="InterPro" id="IPR050953">
    <property type="entry name" value="N4_N6_ade-DNA_methylase"/>
</dbReference>
<dbReference type="InterPro" id="IPR046819">
    <property type="entry name" value="MmeI_hel"/>
</dbReference>
<dbReference type="PRINTS" id="PR00507">
    <property type="entry name" value="N12N6MTFRASE"/>
</dbReference>
<dbReference type="EMBL" id="CP018889">
    <property type="protein sequence ID" value="AUI67702.1"/>
    <property type="molecule type" value="Genomic_DNA"/>
</dbReference>
<evidence type="ECO:0000313" key="8">
    <source>
        <dbReference type="Proteomes" id="UP000234271"/>
    </source>
</evidence>
<evidence type="ECO:0000256" key="4">
    <source>
        <dbReference type="ARBA" id="ARBA00047942"/>
    </source>
</evidence>
<comment type="catalytic activity">
    <reaction evidence="4">
        <text>a 2'-deoxyadenosine in DNA + S-adenosyl-L-methionine = an N(6)-methyl-2'-deoxyadenosine in DNA + S-adenosyl-L-homocysteine + H(+)</text>
        <dbReference type="Rhea" id="RHEA:15197"/>
        <dbReference type="Rhea" id="RHEA-COMP:12418"/>
        <dbReference type="Rhea" id="RHEA-COMP:12419"/>
        <dbReference type="ChEBI" id="CHEBI:15378"/>
        <dbReference type="ChEBI" id="CHEBI:57856"/>
        <dbReference type="ChEBI" id="CHEBI:59789"/>
        <dbReference type="ChEBI" id="CHEBI:90615"/>
        <dbReference type="ChEBI" id="CHEBI:90616"/>
        <dbReference type="EC" id="2.1.1.72"/>
    </reaction>
</comment>
<dbReference type="InterPro" id="IPR002052">
    <property type="entry name" value="DNA_methylase_N6_adenine_CS"/>
</dbReference>
<dbReference type="PROSITE" id="PS00092">
    <property type="entry name" value="N6_MTASE"/>
    <property type="match status" value="1"/>
</dbReference>
<evidence type="ECO:0000259" key="6">
    <source>
        <dbReference type="Pfam" id="PF20473"/>
    </source>
</evidence>
<dbReference type="GO" id="GO:0032259">
    <property type="term" value="P:methylation"/>
    <property type="evidence" value="ECO:0007669"/>
    <property type="project" value="UniProtKB-KW"/>
</dbReference>
<dbReference type="PANTHER" id="PTHR33841:SF1">
    <property type="entry name" value="DNA METHYLTRANSFERASE A"/>
    <property type="match status" value="1"/>
</dbReference>
<dbReference type="STRING" id="288004.AL038_03375"/>
<dbReference type="Gene3D" id="3.40.50.150">
    <property type="entry name" value="Vaccinia Virus protein VP39"/>
    <property type="match status" value="1"/>
</dbReference>
<dbReference type="REBASE" id="231392">
    <property type="entry name" value="Ble401ORF2655P"/>
</dbReference>
<dbReference type="InterPro" id="IPR046816">
    <property type="entry name" value="MmeI_Mtase"/>
</dbReference>
<dbReference type="AlphaFoldDB" id="A0A2N9YB85"/>
<reference evidence="8" key="1">
    <citation type="submission" date="2016-12" db="EMBL/GenBank/DDBJ databases">
        <title>Complete Genome Sequence of Beggiatoa leptomitiformis D-401.</title>
        <authorList>
            <person name="Fomenkov A."/>
            <person name="Vincze T."/>
            <person name="Grabovich M."/>
            <person name="Anton B.P."/>
            <person name="Dubinina G."/>
            <person name="Orlova M."/>
            <person name="Belousova E."/>
            <person name="Roberts R.J."/>
        </authorList>
    </citation>
    <scope>NUCLEOTIDE SEQUENCE [LARGE SCALE GENOMIC DNA]</scope>
    <source>
        <strain evidence="8">D-401</strain>
    </source>
</reference>
<dbReference type="Proteomes" id="UP000234271">
    <property type="component" value="Chromosome"/>
</dbReference>
<feature type="domain" description="MmeI-like DNA-methyltransferase" evidence="6">
    <location>
        <begin position="368"/>
        <end position="604"/>
    </location>
</feature>
<dbReference type="SUPFAM" id="SSF53335">
    <property type="entry name" value="S-adenosyl-L-methionine-dependent methyltransferases"/>
    <property type="match status" value="1"/>
</dbReference>
<organism evidence="7 8">
    <name type="scientific">Beggiatoa leptomitoformis</name>
    <dbReference type="NCBI Taxonomy" id="288004"/>
    <lineage>
        <taxon>Bacteria</taxon>
        <taxon>Pseudomonadati</taxon>
        <taxon>Pseudomonadota</taxon>
        <taxon>Gammaproteobacteria</taxon>
        <taxon>Thiotrichales</taxon>
        <taxon>Thiotrichaceae</taxon>
        <taxon>Beggiatoa</taxon>
    </lineage>
</organism>
<dbReference type="EC" id="2.1.1.72" evidence="1"/>
<proteinExistence type="predicted"/>
<dbReference type="InterPro" id="IPR029063">
    <property type="entry name" value="SAM-dependent_MTases_sf"/>
</dbReference>
<dbReference type="KEGG" id="blep:AL038_03375"/>
<evidence type="ECO:0000256" key="3">
    <source>
        <dbReference type="ARBA" id="ARBA00022679"/>
    </source>
</evidence>
<evidence type="ECO:0000259" key="5">
    <source>
        <dbReference type="Pfam" id="PF20465"/>
    </source>
</evidence>
<keyword evidence="3 7" id="KW-0808">Transferase</keyword>
<dbReference type="Pfam" id="PF20473">
    <property type="entry name" value="MmeI_Mtase"/>
    <property type="match status" value="1"/>
</dbReference>
<sequence>MTVDEFIQIWRDSTRTERSASQEHFLQLCHLLGEKTPAELDPDGVFFTFEKGANKTTGTRGWADVWLKGCFAWEYKGKGKDLKKAFVQLQQYALALENPPLLIVSDMETIEIHTNFTNTVAEVHLIQLEDLRDPQQFKLLKTLFNKDKIDEVFKPAKTRDAVTLEMAEQFTELAQRLRSRGHDPHQVAHFINRLVFCMFAEDIGILPKSLFTTLLESVLKQIRTGKNRFQQRMSELFAIMQTGGDFGLEEIDWFNGGLFDDDGALPLEKADVEHLLRAARHDWKDIEPSIFGTLFERGLDPDKRSQLGAHYTDRDSILRILEPVIFAPLNTEWEQIKLQIQSLLENIGKGTRKAKKSKNELEADGLYHGFLERLNNLQVLDPACGSGNFLYLTLLGLKDLENKVLIDAEMMGLERQFPRVSPKSLNGIEVNPYAAELARVTVWIGQIQWVLGHGYDLPKNPILEKLDNIECCDALLTHTGIEKNWKTVDFIVGNPPFLGNKKMISILGEDYVNQLRALFQGRVAGGADLVCYWFEKARAQLEQGRVQAVGLVSTNSIRGGSNRKVLDRIGETGQIFQAWSDEPWINEGAAVRVSLVCFTSPEKQQFYPITTLDNQVTSEIYSDLTTPNTAQTLDLTKAKPLAENASVAFQGTIKVGAFDIAGDLAREWVKSSFNPNGKPNSDVLRPWANGMDVVRRYSDTWIIDFGVNMSEDDASLYEKPFEYVVKNVKPKRVGKREERANEKWWILQRSRPEMRLALKPLFRFIITSRVSKYRLFIWMDKTVLPDSRLYAIAREDDTTFGILHCRFHELWSLKTCSWHGVGNDPTYNAHSCFETFPFPDGLSPNIPASEYADNPHAQAIAKAAQRLNELRDNWLNPPNLVQRVPEIVAGYPERILPMNAEAEKELKKRTLTNLYNLKPQWLVKAHEVLDNAVATAYGWEHHLSDDDVLARLLALNLARSEK</sequence>
<gene>
    <name evidence="7" type="ORF">BLE401_02655</name>
</gene>
<name>A0A2N9YB85_9GAMM</name>
<accession>A0A2N9YB85</accession>
<keyword evidence="2 7" id="KW-0489">Methyltransferase</keyword>
<dbReference type="GO" id="GO:0003676">
    <property type="term" value="F:nucleic acid binding"/>
    <property type="evidence" value="ECO:0007669"/>
    <property type="project" value="InterPro"/>
</dbReference>
<dbReference type="RefSeq" id="WP_062149033.1">
    <property type="nucleotide sequence ID" value="NZ_CP012373.2"/>
</dbReference>
<keyword evidence="8" id="KW-1185">Reference proteome</keyword>
<dbReference type="PANTHER" id="PTHR33841">
    <property type="entry name" value="DNA METHYLTRANSFERASE YEEA-RELATED"/>
    <property type="match status" value="1"/>
</dbReference>
<dbReference type="Pfam" id="PF20465">
    <property type="entry name" value="MmeI_hel"/>
    <property type="match status" value="1"/>
</dbReference>
<evidence type="ECO:0000256" key="2">
    <source>
        <dbReference type="ARBA" id="ARBA00022603"/>
    </source>
</evidence>